<gene>
    <name evidence="3" type="primary">PI4KA_3</name>
    <name evidence="3" type="ORF">OS493_028425</name>
</gene>
<evidence type="ECO:0000259" key="2">
    <source>
        <dbReference type="Pfam" id="PF19274"/>
    </source>
</evidence>
<evidence type="ECO:0000313" key="4">
    <source>
        <dbReference type="Proteomes" id="UP001163046"/>
    </source>
</evidence>
<organism evidence="3 4">
    <name type="scientific">Desmophyllum pertusum</name>
    <dbReference type="NCBI Taxonomy" id="174260"/>
    <lineage>
        <taxon>Eukaryota</taxon>
        <taxon>Metazoa</taxon>
        <taxon>Cnidaria</taxon>
        <taxon>Anthozoa</taxon>
        <taxon>Hexacorallia</taxon>
        <taxon>Scleractinia</taxon>
        <taxon>Caryophylliina</taxon>
        <taxon>Caryophylliidae</taxon>
        <taxon>Desmophyllum</taxon>
    </lineage>
</organism>
<dbReference type="GO" id="GO:0004430">
    <property type="term" value="F:1-phosphatidylinositol 4-kinase activity"/>
    <property type="evidence" value="ECO:0007669"/>
    <property type="project" value="UniProtKB-EC"/>
</dbReference>
<comment type="similarity">
    <text evidence="1">Belongs to the PI3/PI4-kinase family. Type III PI4K subfamily.</text>
</comment>
<evidence type="ECO:0000256" key="1">
    <source>
        <dbReference type="ARBA" id="ARBA00006209"/>
    </source>
</evidence>
<dbReference type="InterPro" id="IPR016024">
    <property type="entry name" value="ARM-type_fold"/>
</dbReference>
<proteinExistence type="inferred from homology"/>
<dbReference type="SUPFAM" id="SSF48371">
    <property type="entry name" value="ARM repeat"/>
    <property type="match status" value="1"/>
</dbReference>
<sequence>MAVDGPRPAESLRHLACSLAALNPAPWEKVKKLSRLCPANPASPTDVFILDQRGTDGILALGLFELHSNLQYKEKIMPYLVDVLKGLPNAKWLEAREPVSLSKSPLAGEFAFCFVTLMSGLAAKDNSLDGDIIKMQLSLFNTLIEQCCAYQQLPDVKKANFCRTTVPLLLGVAQALGVSSVYVSDPSLITQLLFPTHSGHATPTEPQLPRALNRSAPRRFLSFPQGKRDVSYHLSDAQLNNLITKAGVLLNKFPFQSFSEAVMLSMVTLLRDLCQNTPGISASVASRAHEVGKLVFTTVKTEFQKKSENTAASMPWKLQTVSASVDLMVWTAALQDEQDGDTLCQNIAEFLCSNLAVSLAQTGSCLFIFCCLEGLATLAEKIPSLTSPVLNSLKDFLLRPAPLLVKLSESAKKPTATNIVMTVSSDTNDKVTVGRSSGWNKDAQDSPYHKVRRVTLDSICRALKSGQTIDENCVQAFLASVANILYISESSDGNSTLISTSAILTLGHVAFMLHSVPKTTDSVLSILQQRFCHPPSSLDPLIVEQLGYLILTGSEQCYQQIMGMFMKITVDAGSMAYSAEPSINDKTEGYRHCGLAVINAYSNVAANLEGEAQLQDYLVRLLELFVQLGLESKRASSSAGNLGILIPVISIAIQRLPVISDPKPRLHKLFRDFWLYCVVMGFGVEGSGIWPHEWYEGVCQIASKSPLLLGTGHLRSELMYNSALKNDCAAPAELNEVRTSLLEILGNPPEIITLVNKLNFGQCTYLLSVYRLESLRVSSDPGKFYSIFDYLEDKAIEKDKAGIWQCISAVGDKVFSVFLNVMSNKPRTTDRETELERHAQFLLIKFNHLQKRIRRVADKYLSSFVDK</sequence>
<dbReference type="InterPro" id="IPR045495">
    <property type="entry name" value="PI4K_N"/>
</dbReference>
<name>A0A9W9ZKH1_9CNID</name>
<dbReference type="Proteomes" id="UP001163046">
    <property type="component" value="Unassembled WGS sequence"/>
</dbReference>
<comment type="caution">
    <text evidence="3">The sequence shown here is derived from an EMBL/GenBank/DDBJ whole genome shotgun (WGS) entry which is preliminary data.</text>
</comment>
<dbReference type="EC" id="2.7.1.67" evidence="3"/>
<feature type="domain" description="PI4-kinase N-terminal" evidence="2">
    <location>
        <begin position="299"/>
        <end position="682"/>
    </location>
</feature>
<keyword evidence="4" id="KW-1185">Reference proteome</keyword>
<reference evidence="3" key="1">
    <citation type="submission" date="2023-01" db="EMBL/GenBank/DDBJ databases">
        <title>Genome assembly of the deep-sea coral Lophelia pertusa.</title>
        <authorList>
            <person name="Herrera S."/>
            <person name="Cordes E."/>
        </authorList>
    </citation>
    <scope>NUCLEOTIDE SEQUENCE</scope>
    <source>
        <strain evidence="3">USNM1676648</strain>
        <tissue evidence="3">Polyp</tissue>
    </source>
</reference>
<keyword evidence="3" id="KW-0808">Transferase</keyword>
<accession>A0A9W9ZKH1</accession>
<feature type="domain" description="PI4-kinase N-terminal" evidence="2">
    <location>
        <begin position="684"/>
        <end position="867"/>
    </location>
</feature>
<evidence type="ECO:0000313" key="3">
    <source>
        <dbReference type="EMBL" id="KAJ7383347.1"/>
    </source>
</evidence>
<dbReference type="AlphaFoldDB" id="A0A9W9ZKH1"/>
<dbReference type="Pfam" id="PF19274">
    <property type="entry name" value="PI4K_N"/>
    <property type="match status" value="2"/>
</dbReference>
<protein>
    <submittedName>
        <fullName evidence="3">Phosphatidylinositol 4-kinase alpha</fullName>
        <ecNumber evidence="3">2.7.1.67</ecNumber>
    </submittedName>
</protein>
<dbReference type="EMBL" id="MU825900">
    <property type="protein sequence ID" value="KAJ7383347.1"/>
    <property type="molecule type" value="Genomic_DNA"/>
</dbReference>
<dbReference type="OrthoDB" id="6019020at2759"/>